<evidence type="ECO:0000313" key="5">
    <source>
        <dbReference type="Proteomes" id="UP000823674"/>
    </source>
</evidence>
<dbReference type="InterPro" id="IPR025558">
    <property type="entry name" value="DUF4283"/>
</dbReference>
<dbReference type="EMBL" id="JADBGQ010000004">
    <property type="protein sequence ID" value="KAG5400720.1"/>
    <property type="molecule type" value="Genomic_DNA"/>
</dbReference>
<feature type="compositionally biased region" description="Low complexity" evidence="1">
    <location>
        <begin position="45"/>
        <end position="56"/>
    </location>
</feature>
<proteinExistence type="predicted"/>
<keyword evidence="5" id="KW-1185">Reference proteome</keyword>
<feature type="region of interest" description="Disordered" evidence="1">
    <location>
        <begin position="527"/>
        <end position="570"/>
    </location>
</feature>
<dbReference type="Pfam" id="PF14111">
    <property type="entry name" value="DUF4283"/>
    <property type="match status" value="1"/>
</dbReference>
<evidence type="ECO:0000259" key="3">
    <source>
        <dbReference type="Pfam" id="PF14111"/>
    </source>
</evidence>
<feature type="compositionally biased region" description="Polar residues" evidence="1">
    <location>
        <begin position="154"/>
        <end position="177"/>
    </location>
</feature>
<sequence>MSSPQVNPWFPERGCDSGLNPGEYPVHPPDPPDPPDPDFPPLPSSPATTTPPTTSSKKMKIAATTSLQGPPIQVSANLKQTTNSESAFSKSRSEEITIQQTVQNPSRFTIHPPKSSSPLRTNPASSATNPSSSNVSEPPLPSSKLPVTDPASLPSGNSTTGSAEATNAPKPTTSHSNLPKEKNPKPPPQTYAQKVRSTIDRSLKRLAPTSTSPEGKPQVVVPDVVFQRGAELHKEYLVGTFLGKMPDYGPIQSVLNYMWGKGVKLEIHLQPQKRSFLVRIANEFIRSKVLAKQLWYVGTSMFYVSQWGSPTTSEIPEIVSIPLWAHLSGVPFDLRTKEGLSLAAGLVGEPIETDDYTKNLTDLNVAHVKVEADLTKPLPSSGELLRQNGDIIPISIEYPWTPPSCTHCLRIGHIRKDCIHAPAKDATKVFAQPSQVGVPDPPDSEELPADPMIDDVAAEQIMEPTLPEDSQEDIEIDQVSNTIYPITTGVPDPPDDDMIPVEAVEIIAVPSSDFPLSLPIDTNTLPPLNTDPLNNSVPNPLLSPNSNSPKTQLSDHSSSSPPSPVSNQTLHFASSPTKAKFVFGLAAPFAPTFVFFWNVRGLNDPDKHKPFAQWINYNKPLFGAILESHIKEPMLHSIISKTCPRWNYLSNHHSDEDGRIIFIWRSPVSVQLLHQTRQALTVEVSLPNHQPIIITSVYASNLVAERVDLWAELINLQQGLSLDLRPWLVAGDFNQIANPSEHSSPSVQAISSDMIDFRDTLLQTGLFDLRYQGILNTWSNNRPADPIAKKLDRALVNYEWISAYPNSSAVFLAPEFSDHTPCLLNLATPLPIAGSKPFKFFNYLTKHPMFLPTVTEAWILAGIFSSTLADLSWKLKSLKSVLQRLNSENFSKIQERVSNANNPEAMANLAVNHYKSILAPLTLPFAAVSINWFQNLISYRCSPDTRFGSLELCLHPKAHLDPFLQLRVFVGSLVQERSSKWVSKQLLD</sequence>
<comment type="caution">
    <text evidence="4">The sequence shown here is derived from an EMBL/GenBank/DDBJ whole genome shotgun (WGS) entry which is preliminary data.</text>
</comment>
<feature type="compositionally biased region" description="Polar residues" evidence="1">
    <location>
        <begin position="63"/>
        <end position="107"/>
    </location>
</feature>
<evidence type="ECO:0000259" key="2">
    <source>
        <dbReference type="Pfam" id="PF03372"/>
    </source>
</evidence>
<feature type="region of interest" description="Disordered" evidence="1">
    <location>
        <begin position="1"/>
        <end position="193"/>
    </location>
</feature>
<dbReference type="InterPro" id="IPR040256">
    <property type="entry name" value="At4g02000-like"/>
</dbReference>
<evidence type="ECO:0000256" key="1">
    <source>
        <dbReference type="SAM" id="MobiDB-lite"/>
    </source>
</evidence>
<evidence type="ECO:0000313" key="4">
    <source>
        <dbReference type="EMBL" id="KAG5400720.1"/>
    </source>
</evidence>
<feature type="compositionally biased region" description="Low complexity" evidence="1">
    <location>
        <begin position="532"/>
        <end position="549"/>
    </location>
</feature>
<dbReference type="SUPFAM" id="SSF56219">
    <property type="entry name" value="DNase I-like"/>
    <property type="match status" value="1"/>
</dbReference>
<gene>
    <name evidence="4" type="primary">A04g504360.1_BraROA</name>
    <name evidence="4" type="ORF">IGI04_015327</name>
</gene>
<accession>A0ABQ7MS85</accession>
<dbReference type="PANTHER" id="PTHR31286">
    <property type="entry name" value="GLYCINE-RICH CELL WALL STRUCTURAL PROTEIN 1.8-LIKE"/>
    <property type="match status" value="1"/>
</dbReference>
<organism evidence="4 5">
    <name type="scientific">Brassica rapa subsp. trilocularis</name>
    <dbReference type="NCBI Taxonomy" id="1813537"/>
    <lineage>
        <taxon>Eukaryota</taxon>
        <taxon>Viridiplantae</taxon>
        <taxon>Streptophyta</taxon>
        <taxon>Embryophyta</taxon>
        <taxon>Tracheophyta</taxon>
        <taxon>Spermatophyta</taxon>
        <taxon>Magnoliopsida</taxon>
        <taxon>eudicotyledons</taxon>
        <taxon>Gunneridae</taxon>
        <taxon>Pentapetalae</taxon>
        <taxon>rosids</taxon>
        <taxon>malvids</taxon>
        <taxon>Brassicales</taxon>
        <taxon>Brassicaceae</taxon>
        <taxon>Brassiceae</taxon>
        <taxon>Brassica</taxon>
    </lineage>
</organism>
<evidence type="ECO:0008006" key="6">
    <source>
        <dbReference type="Google" id="ProtNLM"/>
    </source>
</evidence>
<feature type="domain" description="DUF4283" evidence="3">
    <location>
        <begin position="230"/>
        <end position="308"/>
    </location>
</feature>
<protein>
    <recommendedName>
        <fullName evidence="6">DUF4283 domain-containing protein</fullName>
    </recommendedName>
</protein>
<dbReference type="Proteomes" id="UP000823674">
    <property type="component" value="Chromosome A04"/>
</dbReference>
<dbReference type="InterPro" id="IPR005135">
    <property type="entry name" value="Endo/exonuclease/phosphatase"/>
</dbReference>
<dbReference type="Gene3D" id="3.60.10.10">
    <property type="entry name" value="Endonuclease/exonuclease/phosphatase"/>
    <property type="match status" value="1"/>
</dbReference>
<dbReference type="InterPro" id="IPR036691">
    <property type="entry name" value="Endo/exonu/phosph_ase_sf"/>
</dbReference>
<feature type="compositionally biased region" description="Low complexity" evidence="1">
    <location>
        <begin position="121"/>
        <end position="134"/>
    </location>
</feature>
<reference evidence="4 5" key="1">
    <citation type="submission" date="2021-03" db="EMBL/GenBank/DDBJ databases">
        <authorList>
            <person name="King G.J."/>
            <person name="Bancroft I."/>
            <person name="Baten A."/>
            <person name="Bloomfield J."/>
            <person name="Borpatragohain P."/>
            <person name="He Z."/>
            <person name="Irish N."/>
            <person name="Irwin J."/>
            <person name="Liu K."/>
            <person name="Mauleon R.P."/>
            <person name="Moore J."/>
            <person name="Morris R."/>
            <person name="Ostergaard L."/>
            <person name="Wang B."/>
            <person name="Wells R."/>
        </authorList>
    </citation>
    <scope>NUCLEOTIDE SEQUENCE [LARGE SCALE GENOMIC DNA]</scope>
    <source>
        <strain evidence="4">R-o-18</strain>
        <tissue evidence="4">Leaf</tissue>
    </source>
</reference>
<dbReference type="Pfam" id="PF03372">
    <property type="entry name" value="Exo_endo_phos"/>
    <property type="match status" value="1"/>
</dbReference>
<feature type="compositionally biased region" description="Pro residues" evidence="1">
    <location>
        <begin position="26"/>
        <end position="44"/>
    </location>
</feature>
<name>A0ABQ7MS85_BRACM</name>
<feature type="domain" description="Endonuclease/exonuclease/phosphatase" evidence="2">
    <location>
        <begin position="597"/>
        <end position="819"/>
    </location>
</feature>
<dbReference type="PANTHER" id="PTHR31286:SF90">
    <property type="entry name" value="DUF4283 DOMAIN-CONTAINING PROTEIN"/>
    <property type="match status" value="1"/>
</dbReference>